<dbReference type="KEGG" id="bths:CNY62_06200"/>
<evidence type="ECO:0000256" key="4">
    <source>
        <dbReference type="ARBA" id="ARBA00022917"/>
    </source>
</evidence>
<comment type="function">
    <text evidence="5">Key component of the ribosome quality control system (RQC), a ribosome-associated complex that mediates the extraction of incompletely synthesized nascent chains from stalled ribosomes and their subsequent degradation. RqcH recruits Ala-charged tRNA, and with RqcP directs the elongation of stalled nascent chains on 50S ribosomal subunits, leading to non-templated C-terminal alanine extensions (Ala tail). The Ala tail promotes nascent chain degradation. RqcP is associated with the translocation-like movement of the peptidyl-tRNA from the A-site into the P-site.</text>
</comment>
<dbReference type="SMART" id="SM00363">
    <property type="entry name" value="S4"/>
    <property type="match status" value="1"/>
</dbReference>
<evidence type="ECO:0000256" key="1">
    <source>
        <dbReference type="ARBA" id="ARBA00022555"/>
    </source>
</evidence>
<dbReference type="AlphaFoldDB" id="A0A1D2L6X0"/>
<dbReference type="GO" id="GO:0019843">
    <property type="term" value="F:rRNA binding"/>
    <property type="evidence" value="ECO:0007669"/>
    <property type="project" value="UniProtKB-UniRule"/>
</dbReference>
<dbReference type="SUPFAM" id="SSF55174">
    <property type="entry name" value="Alpha-L RNA-binding motif"/>
    <property type="match status" value="1"/>
</dbReference>
<dbReference type="InterPro" id="IPR036986">
    <property type="entry name" value="S4_RNA-bd_sf"/>
</dbReference>
<evidence type="ECO:0000256" key="2">
    <source>
        <dbReference type="ARBA" id="ARBA00022730"/>
    </source>
</evidence>
<dbReference type="EMBL" id="OUNC01000056">
    <property type="protein sequence ID" value="SPP29709.1"/>
    <property type="molecule type" value="Genomic_DNA"/>
</dbReference>
<gene>
    <name evidence="8" type="primary">hslR</name>
    <name evidence="5" type="synonym">rqcP</name>
    <name evidence="8" type="ORF">BTBSAS_60012</name>
    <name evidence="7" type="ORF">CNY62_06200</name>
</gene>
<dbReference type="STRING" id="2756.BFR44_05605"/>
<reference evidence="8" key="2">
    <citation type="submission" date="2018-04" db="EMBL/GenBank/DDBJ databases">
        <authorList>
            <person name="Go L.Y."/>
            <person name="Mitchell J.A."/>
        </authorList>
    </citation>
    <scope>NUCLEOTIDE SEQUENCE</scope>
    <source>
        <strain evidence="8">BSAS1 3</strain>
    </source>
</reference>
<evidence type="ECO:0000256" key="5">
    <source>
        <dbReference type="HAMAP-Rule" id="MF_00871"/>
    </source>
</evidence>
<dbReference type="PROSITE" id="PS50889">
    <property type="entry name" value="S4"/>
    <property type="match status" value="1"/>
</dbReference>
<dbReference type="OrthoDB" id="9805210at2"/>
<dbReference type="InterPro" id="IPR025490">
    <property type="entry name" value="RqcP"/>
</dbReference>
<feature type="domain" description="RNA-binding S4" evidence="6">
    <location>
        <begin position="5"/>
        <end position="65"/>
    </location>
</feature>
<evidence type="ECO:0000259" key="6">
    <source>
        <dbReference type="SMART" id="SM00363"/>
    </source>
</evidence>
<organism evidence="7 9">
    <name type="scientific">Brochothrix thermosphacta</name>
    <name type="common">Microbacterium thermosphactum</name>
    <dbReference type="NCBI Taxonomy" id="2756"/>
    <lineage>
        <taxon>Bacteria</taxon>
        <taxon>Bacillati</taxon>
        <taxon>Bacillota</taxon>
        <taxon>Bacilli</taxon>
        <taxon>Bacillales</taxon>
        <taxon>Listeriaceae</taxon>
        <taxon>Brochothrix</taxon>
    </lineage>
</organism>
<dbReference type="CDD" id="cd00165">
    <property type="entry name" value="S4"/>
    <property type="match status" value="1"/>
</dbReference>
<dbReference type="Gene3D" id="3.10.290.10">
    <property type="entry name" value="RNA-binding S4 domain"/>
    <property type="match status" value="1"/>
</dbReference>
<keyword evidence="1 5" id="KW-0820">tRNA-binding</keyword>
<dbReference type="EMBL" id="CP023483">
    <property type="protein sequence ID" value="ATF26026.1"/>
    <property type="molecule type" value="Genomic_DNA"/>
</dbReference>
<reference evidence="7 9" key="1">
    <citation type="submission" date="2017-09" db="EMBL/GenBank/DDBJ databases">
        <title>Complete Genome Sequences of Two Strains of the Meat Spoilage Bacterium Brochothrix thermosphacta Isolated from Ground Chicken.</title>
        <authorList>
            <person name="Paoli G.C."/>
            <person name="Wijey C."/>
            <person name="Chen C.-Y."/>
            <person name="Nguyen L."/>
            <person name="Yan X."/>
            <person name="Irwin P.L."/>
        </authorList>
    </citation>
    <scope>NUCLEOTIDE SEQUENCE [LARGE SCALE GENOMIC DNA]</scope>
    <source>
        <strain evidence="7 9">BI</strain>
    </source>
</reference>
<evidence type="ECO:0000313" key="10">
    <source>
        <dbReference type="Proteomes" id="UP000270190"/>
    </source>
</evidence>
<sequence length="85" mass="9521">MDVTMRLDKFLKISRIIKRRAVAKEAAEKGRIQINGNVAKPSANVKVGDELTIQFGAKIITAKVERLDTSTKKEDAEKMYTLLSE</sequence>
<dbReference type="GO" id="GO:0000049">
    <property type="term" value="F:tRNA binding"/>
    <property type="evidence" value="ECO:0007669"/>
    <property type="project" value="UniProtKB-UniRule"/>
</dbReference>
<dbReference type="GO" id="GO:0072344">
    <property type="term" value="P:rescue of stalled ribosome"/>
    <property type="evidence" value="ECO:0007669"/>
    <property type="project" value="UniProtKB-UniRule"/>
</dbReference>
<evidence type="ECO:0000313" key="8">
    <source>
        <dbReference type="EMBL" id="SPP29709.1"/>
    </source>
</evidence>
<keyword evidence="4 5" id="KW-0648">Protein biosynthesis</keyword>
<dbReference type="HAMAP" id="MF_00871">
    <property type="entry name" value="RqcP"/>
    <property type="match status" value="1"/>
</dbReference>
<reference evidence="10" key="3">
    <citation type="submission" date="2018-04" db="EMBL/GenBank/DDBJ databases">
        <authorList>
            <person name="Illikoud N."/>
        </authorList>
    </citation>
    <scope>NUCLEOTIDE SEQUENCE [LARGE SCALE GENOMIC DNA]</scope>
</reference>
<comment type="subunit">
    <text evidence="5">Associates with stalled 50S ribosomal subunits. Binds to RqcH, 23S rRNA and the P-site tRNA. Does not require RqcH for association with 50S subunits.</text>
</comment>
<evidence type="ECO:0000313" key="9">
    <source>
        <dbReference type="Proteomes" id="UP000243591"/>
    </source>
</evidence>
<evidence type="ECO:0000313" key="7">
    <source>
        <dbReference type="EMBL" id="ATF26026.1"/>
    </source>
</evidence>
<dbReference type="Proteomes" id="UP000243591">
    <property type="component" value="Chromosome"/>
</dbReference>
<dbReference type="Pfam" id="PF01479">
    <property type="entry name" value="S4"/>
    <property type="match status" value="1"/>
</dbReference>
<evidence type="ECO:0000256" key="3">
    <source>
        <dbReference type="ARBA" id="ARBA00022884"/>
    </source>
</evidence>
<keyword evidence="9" id="KW-1185">Reference proteome</keyword>
<proteinExistence type="inferred from homology"/>
<dbReference type="InterPro" id="IPR002942">
    <property type="entry name" value="S4_RNA-bd"/>
</dbReference>
<keyword evidence="3 5" id="KW-0694">RNA-binding</keyword>
<dbReference type="PIRSF" id="PIRSF038881">
    <property type="entry name" value="RNAbp_HP1423"/>
    <property type="match status" value="1"/>
</dbReference>
<comment type="similarity">
    <text evidence="5">Belongs to the RqcP family.</text>
</comment>
<keyword evidence="2 5" id="KW-0699">rRNA-binding</keyword>
<name>A0A1D2L6X0_BROTH</name>
<dbReference type="Proteomes" id="UP000270190">
    <property type="component" value="Unassembled WGS sequence"/>
</dbReference>
<accession>A0A1D2L6X0</accession>
<dbReference type="GO" id="GO:0043023">
    <property type="term" value="F:ribosomal large subunit binding"/>
    <property type="evidence" value="ECO:0007669"/>
    <property type="project" value="UniProtKB-UniRule"/>
</dbReference>
<protein>
    <recommendedName>
        <fullName evidence="5">RQC P-site tRNA stabilizing factor</fullName>
        <shortName evidence="5">RqcP</shortName>
    </recommendedName>
    <alternativeName>
        <fullName evidence="5">Ribosome-associated protein quality control protein P</fullName>
    </alternativeName>
</protein>